<evidence type="ECO:0000256" key="3">
    <source>
        <dbReference type="ARBA" id="ARBA00022989"/>
    </source>
</evidence>
<feature type="transmembrane region" description="Helical" evidence="5">
    <location>
        <begin position="322"/>
        <end position="344"/>
    </location>
</feature>
<dbReference type="InterPro" id="IPR036259">
    <property type="entry name" value="MFS_trans_sf"/>
</dbReference>
<evidence type="ECO:0000256" key="5">
    <source>
        <dbReference type="SAM" id="Phobius"/>
    </source>
</evidence>
<dbReference type="SUPFAM" id="SSF103473">
    <property type="entry name" value="MFS general substrate transporter"/>
    <property type="match status" value="1"/>
</dbReference>
<evidence type="ECO:0000256" key="2">
    <source>
        <dbReference type="ARBA" id="ARBA00022692"/>
    </source>
</evidence>
<dbReference type="RefSeq" id="WP_084131960.1">
    <property type="nucleotide sequence ID" value="NZ_AP023354.1"/>
</dbReference>
<dbReference type="PANTHER" id="PTHR23514">
    <property type="entry name" value="BYPASS OF STOP CODON PROTEIN 6"/>
    <property type="match status" value="1"/>
</dbReference>
<feature type="transmembrane region" description="Helical" evidence="5">
    <location>
        <begin position="234"/>
        <end position="254"/>
    </location>
</feature>
<feature type="transmembrane region" description="Helical" evidence="5">
    <location>
        <begin position="261"/>
        <end position="284"/>
    </location>
</feature>
<evidence type="ECO:0000256" key="1">
    <source>
        <dbReference type="ARBA" id="ARBA00004141"/>
    </source>
</evidence>
<evidence type="ECO:0000313" key="7">
    <source>
        <dbReference type="Proteomes" id="UP000680750"/>
    </source>
</evidence>
<keyword evidence="7" id="KW-1185">Reference proteome</keyword>
<dbReference type="KEGG" id="aser:Asera_47460"/>
<feature type="transmembrane region" description="Helical" evidence="5">
    <location>
        <begin position="350"/>
        <end position="372"/>
    </location>
</feature>
<reference evidence="6" key="1">
    <citation type="submission" date="2020-08" db="EMBL/GenBank/DDBJ databases">
        <title>Whole genome shotgun sequence of Actinocatenispora sera NBRC 101916.</title>
        <authorList>
            <person name="Komaki H."/>
            <person name="Tamura T."/>
        </authorList>
    </citation>
    <scope>NUCLEOTIDE SEQUENCE</scope>
    <source>
        <strain evidence="6">NBRC 101916</strain>
    </source>
</reference>
<dbReference type="GO" id="GO:0022857">
    <property type="term" value="F:transmembrane transporter activity"/>
    <property type="evidence" value="ECO:0007669"/>
    <property type="project" value="InterPro"/>
</dbReference>
<proteinExistence type="predicted"/>
<evidence type="ECO:0000313" key="6">
    <source>
        <dbReference type="EMBL" id="BCJ30638.1"/>
    </source>
</evidence>
<dbReference type="Proteomes" id="UP000680750">
    <property type="component" value="Chromosome"/>
</dbReference>
<evidence type="ECO:0000256" key="4">
    <source>
        <dbReference type="ARBA" id="ARBA00023136"/>
    </source>
</evidence>
<feature type="transmembrane region" description="Helical" evidence="5">
    <location>
        <begin position="93"/>
        <end position="112"/>
    </location>
</feature>
<feature type="transmembrane region" description="Helical" evidence="5">
    <location>
        <begin position="39"/>
        <end position="57"/>
    </location>
</feature>
<feature type="transmembrane region" description="Helical" evidence="5">
    <location>
        <begin position="200"/>
        <end position="222"/>
    </location>
</feature>
<dbReference type="InterPro" id="IPR011701">
    <property type="entry name" value="MFS"/>
</dbReference>
<organism evidence="6 7">
    <name type="scientific">Actinocatenispora sera</name>
    <dbReference type="NCBI Taxonomy" id="390989"/>
    <lineage>
        <taxon>Bacteria</taxon>
        <taxon>Bacillati</taxon>
        <taxon>Actinomycetota</taxon>
        <taxon>Actinomycetes</taxon>
        <taxon>Micromonosporales</taxon>
        <taxon>Micromonosporaceae</taxon>
        <taxon>Actinocatenispora</taxon>
    </lineage>
</organism>
<comment type="subcellular location">
    <subcellularLocation>
        <location evidence="1">Membrane</location>
        <topology evidence="1">Multi-pass membrane protein</topology>
    </subcellularLocation>
</comment>
<accession>A0A810L991</accession>
<dbReference type="PANTHER" id="PTHR23514:SF13">
    <property type="entry name" value="INNER MEMBRANE PROTEIN YBJJ"/>
    <property type="match status" value="1"/>
</dbReference>
<sequence length="376" mass="37311">MRRDRLGASGVFAVHGAVTGTFATRVPWLADHVGVGTGQLGLALLFPAIGAIAAMSFTGRLLHRYDGRLVTRILLGCWCAALILPALAPNLPLLCAALLVYGAASGMADVAMNAEAVAVEQAVGRSIMSGLHGLWSIGGLAASGVGVVAASLDVDGRLHFAIMAAILLVLGQFAARLLPPVRPRPGAVEPPAFALPPRPVLLIGLLGFCAVFGEGAGSDWAAKYLTDIAHAPQGIAAGAYTGFAFAMAAGRLVGDGVVNRLGVVGAVRLGGILAAAGAVLVAVSRQAVPGILGFALLGVGVSVVVPLAFTAAGAATTHPGHAIAGVATISYGAGFAAPAVIGGIAGATSLSVSFVVVAVLTGLIAVGAGRFAPRRR</sequence>
<dbReference type="Gene3D" id="1.20.1250.20">
    <property type="entry name" value="MFS general substrate transporter like domains"/>
    <property type="match status" value="1"/>
</dbReference>
<feature type="transmembrane region" description="Helical" evidence="5">
    <location>
        <begin position="133"/>
        <end position="152"/>
    </location>
</feature>
<keyword evidence="3 5" id="KW-1133">Transmembrane helix</keyword>
<dbReference type="InterPro" id="IPR051788">
    <property type="entry name" value="MFS_Transporter"/>
</dbReference>
<dbReference type="AlphaFoldDB" id="A0A810L991"/>
<dbReference type="GO" id="GO:0016020">
    <property type="term" value="C:membrane"/>
    <property type="evidence" value="ECO:0007669"/>
    <property type="project" value="UniProtKB-SubCell"/>
</dbReference>
<keyword evidence="4 5" id="KW-0472">Membrane</keyword>
<gene>
    <name evidence="6" type="ORF">Asera_47460</name>
</gene>
<name>A0A810L991_9ACTN</name>
<feature type="transmembrane region" description="Helical" evidence="5">
    <location>
        <begin position="158"/>
        <end position="179"/>
    </location>
</feature>
<feature type="transmembrane region" description="Helical" evidence="5">
    <location>
        <begin position="290"/>
        <end position="315"/>
    </location>
</feature>
<dbReference type="CDD" id="cd17393">
    <property type="entry name" value="MFS_MosC_like"/>
    <property type="match status" value="1"/>
</dbReference>
<dbReference type="OrthoDB" id="151222at2"/>
<protein>
    <submittedName>
        <fullName evidence="6">MFS transporter</fullName>
    </submittedName>
</protein>
<dbReference type="EMBL" id="AP023354">
    <property type="protein sequence ID" value="BCJ30638.1"/>
    <property type="molecule type" value="Genomic_DNA"/>
</dbReference>
<dbReference type="Pfam" id="PF07690">
    <property type="entry name" value="MFS_1"/>
    <property type="match status" value="1"/>
</dbReference>
<keyword evidence="2 5" id="KW-0812">Transmembrane</keyword>